<feature type="compositionally biased region" description="Basic and acidic residues" evidence="8">
    <location>
        <begin position="837"/>
        <end position="851"/>
    </location>
</feature>
<evidence type="ECO:0000256" key="3">
    <source>
        <dbReference type="ARBA" id="ARBA00022816"/>
    </source>
</evidence>
<dbReference type="InterPro" id="IPR037700">
    <property type="entry name" value="NUP88/NUP82"/>
</dbReference>
<feature type="region of interest" description="Disordered" evidence="8">
    <location>
        <begin position="1"/>
        <end position="50"/>
    </location>
</feature>
<evidence type="ECO:0000256" key="4">
    <source>
        <dbReference type="ARBA" id="ARBA00022927"/>
    </source>
</evidence>
<dbReference type="GO" id="GO:0006406">
    <property type="term" value="P:mRNA export from nucleus"/>
    <property type="evidence" value="ECO:0007669"/>
    <property type="project" value="TreeGrafter"/>
</dbReference>
<dbReference type="GO" id="GO:0000056">
    <property type="term" value="P:ribosomal small subunit export from nucleus"/>
    <property type="evidence" value="ECO:0007669"/>
    <property type="project" value="InterPro"/>
</dbReference>
<dbReference type="PANTHER" id="PTHR13257">
    <property type="entry name" value="NUCLEOPORIN NUP84-RELATED"/>
    <property type="match status" value="1"/>
</dbReference>
<proteinExistence type="predicted"/>
<evidence type="ECO:0000256" key="5">
    <source>
        <dbReference type="ARBA" id="ARBA00023010"/>
    </source>
</evidence>
<reference evidence="9 10" key="1">
    <citation type="submission" date="2015-07" db="EMBL/GenBank/DDBJ databases">
        <title>Comparative genomics of the Sigatoka disease complex on banana suggests a link between parallel evolutionary changes in Pseudocercospora fijiensis and Pseudocercospora eumusae and increased virulence on the banana host.</title>
        <authorList>
            <person name="Chang T.-C."/>
            <person name="Salvucci A."/>
            <person name="Crous P.W."/>
            <person name="Stergiopoulos I."/>
        </authorList>
    </citation>
    <scope>NUCLEOTIDE SEQUENCE [LARGE SCALE GENOMIC DNA]</scope>
    <source>
        <strain evidence="9 10">CBS 114824</strain>
    </source>
</reference>
<feature type="region of interest" description="Disordered" evidence="8">
    <location>
        <begin position="704"/>
        <end position="727"/>
    </location>
</feature>
<dbReference type="STRING" id="321146.A0A139H8P5"/>
<dbReference type="GO" id="GO:0000055">
    <property type="term" value="P:ribosomal large subunit export from nucleus"/>
    <property type="evidence" value="ECO:0007669"/>
    <property type="project" value="InterPro"/>
</dbReference>
<sequence>MPKVIQRAPKWLDHGQPAHDFFQPANKSSINGKARAASESESAKHGPSKQIAHRGTEIFYATGSELRWADVALLKEAGEGGIRPGRGQPETSPQLYKTLHTSIPSNQSIQQISISPTGEYIAVLTKHICRVCILPPPEHLNFPEQQTLKLKSFTVGPTAHVLEQSPLASALWHPLSPAGNALVTITVDAVVRLWELEIDNRASFNEPSLAVDLKKLARATSSRDDLAANKYGIKKGYSLDEAQMRVSASCFGGTGQEDEDGWSSMTLWIAMGPGDVYALCPFLPSQFCLSPTVLPSLTTSVVAKARVHEHSQQSTELEKLIATHQRRWLAELDDQDPSILPGLGDAAVYSRPEKPASIPRLQGPFDISPELVSGDITDIHVIAPKVGQEDLFDDDEDFEDLAIDEGLSVGAVCLATNTGKVHVCLNVEGVEAEWLPGSSRNRALYQQSDQNAKTLLVYETVDLAPDEQQGEEAWPTFTPSPADRYEIFSTQPTGIYNLSLRPWIRALEDELSAPVTASEGIDFRMNVILESSPSTVSRLTAEVDEPLDDINAAISVLDTSGVGYITLSSSGKAPIAAVLDIPVYAAHPYLPDSYEPQAAFTTAEERAPYQPADVFFHASKLPGLLESWRRESAHGAAPGDIKGLVNFSPYTLQKMAEAHRVVSSETHSLGLAVADLFRRCERMINEMKAQIERVRELSNRVNSVTGEDEFPEQKPGEPELVRGGRSKIENRIRQRQEKTREIQDRVEKLRQKMRGLGSKELSAKERAFAEEVERISKTVMPLSTNLRSSTANIKLENSVLTSSTVESEEGGDESTIASRVDAVREVYAQLKEQAEAVQRELEAKGGAEEPSSRPSTANGTRGWDYKQRKMEEVWRLLERETALIEATTMRLENLQAGAA</sequence>
<keyword evidence="10" id="KW-1185">Reference proteome</keyword>
<dbReference type="Proteomes" id="UP000070133">
    <property type="component" value="Unassembled WGS sequence"/>
</dbReference>
<dbReference type="GO" id="GO:0006606">
    <property type="term" value="P:protein import into nucleus"/>
    <property type="evidence" value="ECO:0007669"/>
    <property type="project" value="TreeGrafter"/>
</dbReference>
<evidence type="ECO:0000313" key="10">
    <source>
        <dbReference type="Proteomes" id="UP000070133"/>
    </source>
</evidence>
<feature type="region of interest" description="Disordered" evidence="8">
    <location>
        <begin position="837"/>
        <end position="864"/>
    </location>
</feature>
<comment type="subcellular location">
    <subcellularLocation>
        <location evidence="1">Nucleus</location>
        <location evidence="1">Nuclear pore complex</location>
    </subcellularLocation>
</comment>
<keyword evidence="5" id="KW-0811">Translocation</keyword>
<evidence type="ECO:0000256" key="8">
    <source>
        <dbReference type="SAM" id="MobiDB-lite"/>
    </source>
</evidence>
<evidence type="ECO:0000256" key="1">
    <source>
        <dbReference type="ARBA" id="ARBA00004567"/>
    </source>
</evidence>
<comment type="caution">
    <text evidence="9">The sequence shown here is derived from an EMBL/GenBank/DDBJ whole genome shotgun (WGS) entry which is preliminary data.</text>
</comment>
<name>A0A139H8P5_9PEZI</name>
<evidence type="ECO:0000256" key="6">
    <source>
        <dbReference type="ARBA" id="ARBA00023132"/>
    </source>
</evidence>
<evidence type="ECO:0000256" key="2">
    <source>
        <dbReference type="ARBA" id="ARBA00022448"/>
    </source>
</evidence>
<protein>
    <submittedName>
        <fullName evidence="9">Uncharacterized protein</fullName>
    </submittedName>
</protein>
<dbReference type="AlphaFoldDB" id="A0A139H8P5"/>
<dbReference type="GO" id="GO:0005643">
    <property type="term" value="C:nuclear pore"/>
    <property type="evidence" value="ECO:0007669"/>
    <property type="project" value="UniProtKB-SubCell"/>
</dbReference>
<evidence type="ECO:0000313" key="9">
    <source>
        <dbReference type="EMBL" id="KXS98815.1"/>
    </source>
</evidence>
<gene>
    <name evidence="9" type="ORF">AC578_2058</name>
</gene>
<dbReference type="PANTHER" id="PTHR13257:SF0">
    <property type="entry name" value="NUCLEAR PORE COMPLEX PROTEIN NUP88"/>
    <property type="match status" value="1"/>
</dbReference>
<keyword evidence="3" id="KW-0509">mRNA transport</keyword>
<organism evidence="9 10">
    <name type="scientific">Pseudocercospora eumusae</name>
    <dbReference type="NCBI Taxonomy" id="321146"/>
    <lineage>
        <taxon>Eukaryota</taxon>
        <taxon>Fungi</taxon>
        <taxon>Dikarya</taxon>
        <taxon>Ascomycota</taxon>
        <taxon>Pezizomycotina</taxon>
        <taxon>Dothideomycetes</taxon>
        <taxon>Dothideomycetidae</taxon>
        <taxon>Mycosphaerellales</taxon>
        <taxon>Mycosphaerellaceae</taxon>
        <taxon>Pseudocercospora</taxon>
    </lineage>
</organism>
<accession>A0A139H8P5</accession>
<dbReference type="OrthoDB" id="341482at2759"/>
<dbReference type="EMBL" id="LFZN01000105">
    <property type="protein sequence ID" value="KXS98815.1"/>
    <property type="molecule type" value="Genomic_DNA"/>
</dbReference>
<keyword evidence="7" id="KW-0539">Nucleus</keyword>
<dbReference type="GO" id="GO:0017056">
    <property type="term" value="F:structural constituent of nuclear pore"/>
    <property type="evidence" value="ECO:0007669"/>
    <property type="project" value="InterPro"/>
</dbReference>
<keyword evidence="4" id="KW-0653">Protein transport</keyword>
<evidence type="ECO:0000256" key="7">
    <source>
        <dbReference type="ARBA" id="ARBA00023242"/>
    </source>
</evidence>
<keyword evidence="6" id="KW-0906">Nuclear pore complex</keyword>
<keyword evidence="2" id="KW-0813">Transport</keyword>
<feature type="compositionally biased region" description="Basic and acidic residues" evidence="8">
    <location>
        <begin position="711"/>
        <end position="727"/>
    </location>
</feature>